<proteinExistence type="predicted"/>
<comment type="caution">
    <text evidence="3">The sequence shown here is derived from an EMBL/GenBank/DDBJ whole genome shotgun (WGS) entry which is preliminary data.</text>
</comment>
<reference evidence="3 4" key="1">
    <citation type="journal article" date="2018" name="Int. J. Syst. Evol. Microbiol.">
        <title>Pseudooceanicola lipolyticus sp. nov., a marine alphaproteobacterium, reclassification of Oceanicola flagellatus as Pseudooceanicola flagellatus comb. nov. and emended description of the genus Pseudooceanicola.</title>
        <authorList>
            <person name="Huang M.-M."/>
            <person name="Guo L.-L."/>
            <person name="Wu Y.-H."/>
            <person name="Lai Q.-L."/>
            <person name="Shao Z.-Z."/>
            <person name="Wang C.-S."/>
            <person name="Wu M."/>
            <person name="Xu X.-W."/>
        </authorList>
    </citation>
    <scope>NUCLEOTIDE SEQUENCE [LARGE SCALE GENOMIC DNA]</scope>
    <source>
        <strain evidence="3 4">157</strain>
    </source>
</reference>
<evidence type="ECO:0000259" key="1">
    <source>
        <dbReference type="Pfam" id="PF00534"/>
    </source>
</evidence>
<keyword evidence="4" id="KW-1185">Reference proteome</keyword>
<feature type="domain" description="Glycosyltransferase subfamily 4-like N-terminal" evidence="2">
    <location>
        <begin position="14"/>
        <end position="170"/>
    </location>
</feature>
<dbReference type="InterPro" id="IPR028098">
    <property type="entry name" value="Glyco_trans_4-like_N"/>
</dbReference>
<gene>
    <name evidence="3" type="ORF">CVM52_05520</name>
</gene>
<accession>A0A2M8J4J4</accession>
<keyword evidence="3" id="KW-0808">Transferase</keyword>
<sequence length="388" mass="42516">MRIVHVLTRLLRAGSEENTLLTCAGQLAEGHEVYLVHGHDSAPEAAGRALPDLRLVSVPALTRELHPLKDMSAFLHLRRVLKQLSPQVVHTHQSKAGIVGRFAAAAAGVPLVVHGVHILPFVGETGARKAIYLLSERAAARVTNGFIHVSEGMRDACLEHRVGTERPHHVVRSGFELGRFATAQPPQDWRDLVGTDQGADRPLVIAMLSALEPRKNHLALLDHLGPVIESFPQARFLFAGEGHLRDEIAAKIRELGLQAQVRLLGYREDPERIIALSDICIHCSEREGLPRSVLQYIAAGRPVVLFDLPGLEEVLRDGQNAVIVPPGDWGGFTQALLRVLGDPAARAALAEGARHTDLRRWDGSAMGRDTLSIYSEMISMRHQHPRLA</sequence>
<evidence type="ECO:0000313" key="4">
    <source>
        <dbReference type="Proteomes" id="UP000231553"/>
    </source>
</evidence>
<protein>
    <submittedName>
        <fullName evidence="3">Glycosyltransferase family 1 protein</fullName>
    </submittedName>
</protein>
<dbReference type="EMBL" id="PGTB01000010">
    <property type="protein sequence ID" value="PJE37702.1"/>
    <property type="molecule type" value="Genomic_DNA"/>
</dbReference>
<dbReference type="PANTHER" id="PTHR12526:SF630">
    <property type="entry name" value="GLYCOSYLTRANSFERASE"/>
    <property type="match status" value="1"/>
</dbReference>
<dbReference type="AlphaFoldDB" id="A0A2M8J4J4"/>
<dbReference type="RefSeq" id="WP_100161550.1">
    <property type="nucleotide sequence ID" value="NZ_PGTB01000010.1"/>
</dbReference>
<evidence type="ECO:0000313" key="3">
    <source>
        <dbReference type="EMBL" id="PJE37702.1"/>
    </source>
</evidence>
<dbReference type="InterPro" id="IPR001296">
    <property type="entry name" value="Glyco_trans_1"/>
</dbReference>
<dbReference type="Pfam" id="PF13579">
    <property type="entry name" value="Glyco_trans_4_4"/>
    <property type="match status" value="1"/>
</dbReference>
<dbReference type="GO" id="GO:0016757">
    <property type="term" value="F:glycosyltransferase activity"/>
    <property type="evidence" value="ECO:0007669"/>
    <property type="project" value="InterPro"/>
</dbReference>
<dbReference type="PANTHER" id="PTHR12526">
    <property type="entry name" value="GLYCOSYLTRANSFERASE"/>
    <property type="match status" value="1"/>
</dbReference>
<dbReference type="Pfam" id="PF00534">
    <property type="entry name" value="Glycos_transf_1"/>
    <property type="match status" value="1"/>
</dbReference>
<name>A0A2M8J4J4_9RHOB</name>
<evidence type="ECO:0000259" key="2">
    <source>
        <dbReference type="Pfam" id="PF13579"/>
    </source>
</evidence>
<feature type="domain" description="Glycosyl transferase family 1" evidence="1">
    <location>
        <begin position="200"/>
        <end position="355"/>
    </location>
</feature>
<dbReference type="SUPFAM" id="SSF53756">
    <property type="entry name" value="UDP-Glycosyltransferase/glycogen phosphorylase"/>
    <property type="match status" value="1"/>
</dbReference>
<organism evidence="3 4">
    <name type="scientific">Pseudooceanicola lipolyticus</name>
    <dbReference type="NCBI Taxonomy" id="2029104"/>
    <lineage>
        <taxon>Bacteria</taxon>
        <taxon>Pseudomonadati</taxon>
        <taxon>Pseudomonadota</taxon>
        <taxon>Alphaproteobacteria</taxon>
        <taxon>Rhodobacterales</taxon>
        <taxon>Paracoccaceae</taxon>
        <taxon>Pseudooceanicola</taxon>
    </lineage>
</organism>
<dbReference type="Gene3D" id="3.40.50.2000">
    <property type="entry name" value="Glycogen Phosphorylase B"/>
    <property type="match status" value="2"/>
</dbReference>
<dbReference type="OrthoDB" id="7527790at2"/>
<dbReference type="Proteomes" id="UP000231553">
    <property type="component" value="Unassembled WGS sequence"/>
</dbReference>